<sequence>MKKPSTSRRLKALIIKNITQFLRHPGGILFSIGFPIIQLLVFHYAFGHDPKDLLIGVVNHDSDNCDLGKKQGSVIYTHNDFGGICDFVDLSCRFLRDINDTTAKKVYYDYLPEVKEDLRKGKLSGIIYFNKNFTQALQRRLEDMRYTEKNDIETGEIKIWLDVSIMTTAILISDRHEGVWERSLVQGVTTSEILFSHFVVELSIVFLQVLLICCISFAYFNLDCKGSLVTVIVMVFLMGVCGLFYGFLWPIEGIPPIIKWLSYCLPTTIPGVSLRAILVKGHSVNNPEVYKGFLVIGGWTIIMILLCLYGLKRKL</sequence>
<protein>
    <submittedName>
        <fullName evidence="8">ABC transporter G family member 20-like</fullName>
    </submittedName>
</protein>
<evidence type="ECO:0000256" key="5">
    <source>
        <dbReference type="ARBA" id="ARBA00023136"/>
    </source>
</evidence>
<keyword evidence="4 6" id="KW-1133">Transmembrane helix</keyword>
<evidence type="ECO:0000256" key="6">
    <source>
        <dbReference type="SAM" id="Phobius"/>
    </source>
</evidence>
<name>A0ABD2AIA7_VESSQ</name>
<dbReference type="Pfam" id="PF01061">
    <property type="entry name" value="ABC2_membrane"/>
    <property type="match status" value="1"/>
</dbReference>
<evidence type="ECO:0000256" key="1">
    <source>
        <dbReference type="ARBA" id="ARBA00004651"/>
    </source>
</evidence>
<feature type="transmembrane region" description="Helical" evidence="6">
    <location>
        <begin position="194"/>
        <end position="220"/>
    </location>
</feature>
<dbReference type="EMBL" id="JAUDFV010000147">
    <property type="protein sequence ID" value="KAL2720363.1"/>
    <property type="molecule type" value="Genomic_DNA"/>
</dbReference>
<dbReference type="PANTHER" id="PTHR30294:SF38">
    <property type="entry name" value="TRANSPORT PERMEASE PROTEIN"/>
    <property type="match status" value="1"/>
</dbReference>
<proteinExistence type="predicted"/>
<dbReference type="InterPro" id="IPR013525">
    <property type="entry name" value="ABC2_TM"/>
</dbReference>
<evidence type="ECO:0000256" key="2">
    <source>
        <dbReference type="ARBA" id="ARBA00022475"/>
    </source>
</evidence>
<dbReference type="InterPro" id="IPR051449">
    <property type="entry name" value="ABC-2_transporter_component"/>
</dbReference>
<keyword evidence="5 6" id="KW-0472">Membrane</keyword>
<feature type="transmembrane region" description="Helical" evidence="6">
    <location>
        <begin position="226"/>
        <end position="248"/>
    </location>
</feature>
<organism evidence="8 9">
    <name type="scientific">Vespula squamosa</name>
    <name type="common">Southern yellow jacket</name>
    <name type="synonym">Wasp</name>
    <dbReference type="NCBI Taxonomy" id="30214"/>
    <lineage>
        <taxon>Eukaryota</taxon>
        <taxon>Metazoa</taxon>
        <taxon>Ecdysozoa</taxon>
        <taxon>Arthropoda</taxon>
        <taxon>Hexapoda</taxon>
        <taxon>Insecta</taxon>
        <taxon>Pterygota</taxon>
        <taxon>Neoptera</taxon>
        <taxon>Endopterygota</taxon>
        <taxon>Hymenoptera</taxon>
        <taxon>Apocrita</taxon>
        <taxon>Aculeata</taxon>
        <taxon>Vespoidea</taxon>
        <taxon>Vespidae</taxon>
        <taxon>Vespinae</taxon>
        <taxon>Vespula</taxon>
    </lineage>
</organism>
<keyword evidence="3 6" id="KW-0812">Transmembrane</keyword>
<accession>A0ABD2AIA7</accession>
<feature type="transmembrane region" description="Helical" evidence="6">
    <location>
        <begin position="21"/>
        <end position="46"/>
    </location>
</feature>
<dbReference type="PANTHER" id="PTHR30294">
    <property type="entry name" value="MEMBRANE COMPONENT OF ABC TRANSPORTER YHHJ-RELATED"/>
    <property type="match status" value="1"/>
</dbReference>
<evidence type="ECO:0000256" key="3">
    <source>
        <dbReference type="ARBA" id="ARBA00022692"/>
    </source>
</evidence>
<keyword evidence="9" id="KW-1185">Reference proteome</keyword>
<feature type="domain" description="ABC-2 type transporter transmembrane" evidence="7">
    <location>
        <begin position="164"/>
        <end position="243"/>
    </location>
</feature>
<comment type="subcellular location">
    <subcellularLocation>
        <location evidence="1">Cell membrane</location>
        <topology evidence="1">Multi-pass membrane protein</topology>
    </subcellularLocation>
</comment>
<evidence type="ECO:0000259" key="7">
    <source>
        <dbReference type="Pfam" id="PF01061"/>
    </source>
</evidence>
<comment type="caution">
    <text evidence="8">The sequence shown here is derived from an EMBL/GenBank/DDBJ whole genome shotgun (WGS) entry which is preliminary data.</text>
</comment>
<evidence type="ECO:0000313" key="8">
    <source>
        <dbReference type="EMBL" id="KAL2720363.1"/>
    </source>
</evidence>
<feature type="transmembrane region" description="Helical" evidence="6">
    <location>
        <begin position="290"/>
        <end position="311"/>
    </location>
</feature>
<dbReference type="GO" id="GO:0005886">
    <property type="term" value="C:plasma membrane"/>
    <property type="evidence" value="ECO:0007669"/>
    <property type="project" value="UniProtKB-SubCell"/>
</dbReference>
<evidence type="ECO:0000313" key="9">
    <source>
        <dbReference type="Proteomes" id="UP001607302"/>
    </source>
</evidence>
<reference evidence="8 9" key="1">
    <citation type="journal article" date="2024" name="Ann. Entomol. Soc. Am.">
        <title>Genomic analyses of the southern and eastern yellowjacket wasps (Hymenoptera: Vespidae) reveal evolutionary signatures of social life.</title>
        <authorList>
            <person name="Catto M.A."/>
            <person name="Caine P.B."/>
            <person name="Orr S.E."/>
            <person name="Hunt B.G."/>
            <person name="Goodisman M.A.D."/>
        </authorList>
    </citation>
    <scope>NUCLEOTIDE SEQUENCE [LARGE SCALE GENOMIC DNA]</scope>
    <source>
        <strain evidence="8">233</strain>
        <tissue evidence="8">Head and thorax</tissue>
    </source>
</reference>
<keyword evidence="2" id="KW-1003">Cell membrane</keyword>
<dbReference type="Proteomes" id="UP001607302">
    <property type="component" value="Unassembled WGS sequence"/>
</dbReference>
<evidence type="ECO:0000256" key="4">
    <source>
        <dbReference type="ARBA" id="ARBA00022989"/>
    </source>
</evidence>
<dbReference type="AlphaFoldDB" id="A0ABD2AIA7"/>
<gene>
    <name evidence="8" type="ORF">V1478_010629</name>
</gene>